<dbReference type="EMBL" id="FZNP01000004">
    <property type="protein sequence ID" value="SNR54860.1"/>
    <property type="molecule type" value="Genomic_DNA"/>
</dbReference>
<protein>
    <submittedName>
        <fullName evidence="1">Uncharacterized protein</fullName>
    </submittedName>
</protein>
<proteinExistence type="predicted"/>
<gene>
    <name evidence="1" type="ORF">SAMN06265355_10448</name>
</gene>
<evidence type="ECO:0000313" key="1">
    <source>
        <dbReference type="EMBL" id="SNR54860.1"/>
    </source>
</evidence>
<sequence length="41" mass="4379">MDWLYGATALEPSEEPPMFTPVPLASAEADILTETGGVKRS</sequence>
<dbReference type="Proteomes" id="UP000198420">
    <property type="component" value="Unassembled WGS sequence"/>
</dbReference>
<reference evidence="2" key="1">
    <citation type="submission" date="2017-06" db="EMBL/GenBank/DDBJ databases">
        <authorList>
            <person name="Varghese N."/>
            <person name="Submissions S."/>
        </authorList>
    </citation>
    <scope>NUCLEOTIDE SEQUENCE [LARGE SCALE GENOMIC DNA]</scope>
    <source>
        <strain evidence="2">DSM 44485</strain>
    </source>
</reference>
<dbReference type="AlphaFoldDB" id="A0A238X822"/>
<evidence type="ECO:0000313" key="2">
    <source>
        <dbReference type="Proteomes" id="UP000198420"/>
    </source>
</evidence>
<accession>A0A238X822</accession>
<organism evidence="1 2">
    <name type="scientific">Actinomadura mexicana</name>
    <dbReference type="NCBI Taxonomy" id="134959"/>
    <lineage>
        <taxon>Bacteria</taxon>
        <taxon>Bacillati</taxon>
        <taxon>Actinomycetota</taxon>
        <taxon>Actinomycetes</taxon>
        <taxon>Streptosporangiales</taxon>
        <taxon>Thermomonosporaceae</taxon>
        <taxon>Actinomadura</taxon>
    </lineage>
</organism>
<keyword evidence="2" id="KW-1185">Reference proteome</keyword>
<name>A0A238X822_9ACTN</name>